<gene>
    <name evidence="2" type="ORF">K8P03_04780</name>
</gene>
<dbReference type="RefSeq" id="WP_223418842.1">
    <property type="nucleotide sequence ID" value="NZ_JAIPME010000002.1"/>
</dbReference>
<organism evidence="2 3">
    <name type="scientific">Anaerococcus murdochii</name>
    <dbReference type="NCBI Taxonomy" id="411577"/>
    <lineage>
        <taxon>Bacteria</taxon>
        <taxon>Bacillati</taxon>
        <taxon>Bacillota</taxon>
        <taxon>Tissierellia</taxon>
        <taxon>Tissierellales</taxon>
        <taxon>Peptoniphilaceae</taxon>
        <taxon>Anaerococcus</taxon>
    </lineage>
</organism>
<dbReference type="Pfam" id="PF13673">
    <property type="entry name" value="Acetyltransf_10"/>
    <property type="match status" value="1"/>
</dbReference>
<evidence type="ECO:0000313" key="2">
    <source>
        <dbReference type="EMBL" id="MBZ2386612.1"/>
    </source>
</evidence>
<dbReference type="CDD" id="cd04301">
    <property type="entry name" value="NAT_SF"/>
    <property type="match status" value="1"/>
</dbReference>
<evidence type="ECO:0000313" key="3">
    <source>
        <dbReference type="Proteomes" id="UP000734271"/>
    </source>
</evidence>
<accession>A0ABS7SYI4</accession>
<dbReference type="Proteomes" id="UP000734271">
    <property type="component" value="Unassembled WGS sequence"/>
</dbReference>
<protein>
    <submittedName>
        <fullName evidence="2">GNAT family N-acetyltransferase</fullName>
    </submittedName>
</protein>
<evidence type="ECO:0000259" key="1">
    <source>
        <dbReference type="PROSITE" id="PS51186"/>
    </source>
</evidence>
<dbReference type="PROSITE" id="PS51186">
    <property type="entry name" value="GNAT"/>
    <property type="match status" value="1"/>
</dbReference>
<name>A0ABS7SYI4_9FIRM</name>
<comment type="caution">
    <text evidence="2">The sequence shown here is derived from an EMBL/GenBank/DDBJ whole genome shotgun (WGS) entry which is preliminary data.</text>
</comment>
<proteinExistence type="predicted"/>
<dbReference type="SUPFAM" id="SSF55729">
    <property type="entry name" value="Acyl-CoA N-acyltransferases (Nat)"/>
    <property type="match status" value="1"/>
</dbReference>
<dbReference type="InterPro" id="IPR053144">
    <property type="entry name" value="Acetyltransferase_Butenolide"/>
</dbReference>
<reference evidence="2 3" key="1">
    <citation type="submission" date="2021-08" db="EMBL/GenBank/DDBJ databases">
        <title>FDA dAtabase for Regulatory Grade micrObial Sequences (FDA-ARGOS): Supporting development and validation of Infectious Disease Dx tests.</title>
        <authorList>
            <person name="Sproer C."/>
            <person name="Gronow S."/>
            <person name="Severitt S."/>
            <person name="Schroder I."/>
            <person name="Tallon L."/>
            <person name="Sadzewicz L."/>
            <person name="Zhao X."/>
            <person name="Boylan J."/>
            <person name="Ott S."/>
            <person name="Bowen H."/>
            <person name="Vavikolanu K."/>
            <person name="Hazen T."/>
            <person name="Aluvathingal J."/>
            <person name="Nadendla S."/>
            <person name="Lowell S."/>
            <person name="Myers T."/>
            <person name="Yan Y."/>
            <person name="Sichtig H."/>
        </authorList>
    </citation>
    <scope>NUCLEOTIDE SEQUENCE [LARGE SCALE GENOMIC DNA]</scope>
    <source>
        <strain evidence="2 3">FDAARGOS_1460</strain>
    </source>
</reference>
<dbReference type="PANTHER" id="PTHR43233">
    <property type="entry name" value="FAMILY N-ACETYLTRANSFERASE, PUTATIVE (AFU_ORTHOLOGUE AFUA_6G03350)-RELATED"/>
    <property type="match status" value="1"/>
</dbReference>
<feature type="domain" description="N-acetyltransferase" evidence="1">
    <location>
        <begin position="1"/>
        <end position="132"/>
    </location>
</feature>
<dbReference type="InterPro" id="IPR016181">
    <property type="entry name" value="Acyl_CoA_acyltransferase"/>
</dbReference>
<dbReference type="InterPro" id="IPR000182">
    <property type="entry name" value="GNAT_dom"/>
</dbReference>
<keyword evidence="3" id="KW-1185">Reference proteome</keyword>
<dbReference type="EMBL" id="JAIPME010000002">
    <property type="protein sequence ID" value="MBZ2386612.1"/>
    <property type="molecule type" value="Genomic_DNA"/>
</dbReference>
<sequence length="132" mass="14988">MEIKVGILPEKDQVLALYEDAGWTAYTDEPDILMNAIENSLKVWTLWDGEKLIGLARTIGDGATICYLQDILILKAYQGQGLGSDLLKEVMKENQNIRQFVLLTDDAEETKNFYKKVGLKEVGDYYCKAFMK</sequence>
<dbReference type="PANTHER" id="PTHR43233:SF1">
    <property type="entry name" value="FAMILY N-ACETYLTRANSFERASE, PUTATIVE (AFU_ORTHOLOGUE AFUA_6G03350)-RELATED"/>
    <property type="match status" value="1"/>
</dbReference>
<dbReference type="Gene3D" id="3.40.630.30">
    <property type="match status" value="1"/>
</dbReference>